<proteinExistence type="predicted"/>
<dbReference type="HOGENOM" id="CLU_1379491_0_0_1"/>
<dbReference type="EMBL" id="AMQM01005784">
    <property type="status" value="NOT_ANNOTATED_CDS"/>
    <property type="molecule type" value="Genomic_DNA"/>
</dbReference>
<dbReference type="AlphaFoldDB" id="T1FAR5"/>
<dbReference type="InParanoid" id="T1FAR5"/>
<dbReference type="Proteomes" id="UP000015101">
    <property type="component" value="Unassembled WGS sequence"/>
</dbReference>
<organism evidence="2 3">
    <name type="scientific">Helobdella robusta</name>
    <name type="common">Californian leech</name>
    <dbReference type="NCBI Taxonomy" id="6412"/>
    <lineage>
        <taxon>Eukaryota</taxon>
        <taxon>Metazoa</taxon>
        <taxon>Spiralia</taxon>
        <taxon>Lophotrochozoa</taxon>
        <taxon>Annelida</taxon>
        <taxon>Clitellata</taxon>
        <taxon>Hirudinea</taxon>
        <taxon>Rhynchobdellida</taxon>
        <taxon>Glossiphoniidae</taxon>
        <taxon>Helobdella</taxon>
    </lineage>
</organism>
<reference evidence="1 3" key="2">
    <citation type="journal article" date="2013" name="Nature">
        <title>Insights into bilaterian evolution from three spiralian genomes.</title>
        <authorList>
            <person name="Simakov O."/>
            <person name="Marletaz F."/>
            <person name="Cho S.J."/>
            <person name="Edsinger-Gonzales E."/>
            <person name="Havlak P."/>
            <person name="Hellsten U."/>
            <person name="Kuo D.H."/>
            <person name="Larsson T."/>
            <person name="Lv J."/>
            <person name="Arendt D."/>
            <person name="Savage R."/>
            <person name="Osoegawa K."/>
            <person name="de Jong P."/>
            <person name="Grimwood J."/>
            <person name="Chapman J.A."/>
            <person name="Shapiro H."/>
            <person name="Aerts A."/>
            <person name="Otillar R.P."/>
            <person name="Terry A.Y."/>
            <person name="Boore J.L."/>
            <person name="Grigoriev I.V."/>
            <person name="Lindberg D.R."/>
            <person name="Seaver E.C."/>
            <person name="Weisblat D.A."/>
            <person name="Putnam N.H."/>
            <person name="Rokhsar D.S."/>
        </authorList>
    </citation>
    <scope>NUCLEOTIDE SEQUENCE</scope>
</reference>
<dbReference type="EMBL" id="AMQM01005785">
    <property type="status" value="NOT_ANNOTATED_CDS"/>
    <property type="molecule type" value="Genomic_DNA"/>
</dbReference>
<dbReference type="RefSeq" id="XP_009022217.1">
    <property type="nucleotide sequence ID" value="XM_009023969.1"/>
</dbReference>
<evidence type="ECO:0000313" key="1">
    <source>
        <dbReference type="EMBL" id="ESN99880.1"/>
    </source>
</evidence>
<name>T1FAR5_HELRO</name>
<evidence type="ECO:0000313" key="3">
    <source>
        <dbReference type="Proteomes" id="UP000015101"/>
    </source>
</evidence>
<dbReference type="KEGG" id="hro:HELRODRAFT_176650"/>
<dbReference type="EMBL" id="KB097070">
    <property type="protein sequence ID" value="ESN99880.1"/>
    <property type="molecule type" value="Genomic_DNA"/>
</dbReference>
<sequence>MEFIRNNKGGLQLCYNGYAFNKKNNKKTTMNAVLSVTPHTHPSSESEIEKLKVINRMKQAACLVSTSKPTHVYASELVSMNEDVKRKLTSKDHMTRRLRYQKRKHFPKEPESATDLNIPDDFKTISSTSDTPFLMYDNGINSENRLILYSCLNQLTILSTHSRLRNICNDLNNEFVTIPIALQAIGHTILLTKDYDYI</sequence>
<accession>T1FAR5</accession>
<keyword evidence="3" id="KW-1185">Reference proteome</keyword>
<dbReference type="CTD" id="20205914"/>
<gene>
    <name evidence="2" type="primary">20205914</name>
    <name evidence="1" type="ORF">HELRODRAFT_176650</name>
</gene>
<dbReference type="EnsemblMetazoa" id="HelroT176650">
    <property type="protein sequence ID" value="HelroP176650"/>
    <property type="gene ID" value="HelroG176650"/>
</dbReference>
<reference evidence="3" key="1">
    <citation type="submission" date="2012-12" db="EMBL/GenBank/DDBJ databases">
        <authorList>
            <person name="Hellsten U."/>
            <person name="Grimwood J."/>
            <person name="Chapman J.A."/>
            <person name="Shapiro H."/>
            <person name="Aerts A."/>
            <person name="Otillar R.P."/>
            <person name="Terry A.Y."/>
            <person name="Boore J.L."/>
            <person name="Simakov O."/>
            <person name="Marletaz F."/>
            <person name="Cho S.-J."/>
            <person name="Edsinger-Gonzales E."/>
            <person name="Havlak P."/>
            <person name="Kuo D.-H."/>
            <person name="Larsson T."/>
            <person name="Lv J."/>
            <person name="Arendt D."/>
            <person name="Savage R."/>
            <person name="Osoegawa K."/>
            <person name="de Jong P."/>
            <person name="Lindberg D.R."/>
            <person name="Seaver E.C."/>
            <person name="Weisblat D.A."/>
            <person name="Putnam N.H."/>
            <person name="Grigoriev I.V."/>
            <person name="Rokhsar D.S."/>
        </authorList>
    </citation>
    <scope>NUCLEOTIDE SEQUENCE</scope>
</reference>
<dbReference type="OrthoDB" id="6149701at2759"/>
<reference evidence="2" key="3">
    <citation type="submission" date="2015-06" db="UniProtKB">
        <authorList>
            <consortium name="EnsemblMetazoa"/>
        </authorList>
    </citation>
    <scope>IDENTIFICATION</scope>
</reference>
<protein>
    <submittedName>
        <fullName evidence="1 2">Uncharacterized protein</fullName>
    </submittedName>
</protein>
<dbReference type="GeneID" id="20205914"/>
<evidence type="ECO:0000313" key="2">
    <source>
        <dbReference type="EnsemblMetazoa" id="HelroP176650"/>
    </source>
</evidence>